<dbReference type="EMBL" id="BACD03000022">
    <property type="protein sequence ID" value="GAO49354.1"/>
    <property type="molecule type" value="Genomic_DNA"/>
</dbReference>
<dbReference type="PANTHER" id="PTHR10933">
    <property type="entry name" value="IMMUNOGLOBULIN-BINDING PROTEIN 1"/>
    <property type="match status" value="1"/>
</dbReference>
<evidence type="ECO:0000256" key="1">
    <source>
        <dbReference type="SAM" id="MobiDB-lite"/>
    </source>
</evidence>
<dbReference type="GO" id="GO:0035303">
    <property type="term" value="P:regulation of dephosphorylation"/>
    <property type="evidence" value="ECO:0007669"/>
    <property type="project" value="TreeGrafter"/>
</dbReference>
<evidence type="ECO:0000313" key="3">
    <source>
        <dbReference type="Proteomes" id="UP000033140"/>
    </source>
</evidence>
<keyword evidence="3" id="KW-1185">Reference proteome</keyword>
<organism evidence="2 3">
    <name type="scientific">Saitoella complicata (strain BCRC 22490 / CBS 7301 / JCM 7358 / NBRC 10748 / NRRL Y-17804)</name>
    <dbReference type="NCBI Taxonomy" id="698492"/>
    <lineage>
        <taxon>Eukaryota</taxon>
        <taxon>Fungi</taxon>
        <taxon>Dikarya</taxon>
        <taxon>Ascomycota</taxon>
        <taxon>Taphrinomycotina</taxon>
        <taxon>Taphrinomycotina incertae sedis</taxon>
        <taxon>Saitoella</taxon>
    </lineage>
</organism>
<dbReference type="RefSeq" id="XP_019027121.1">
    <property type="nucleotide sequence ID" value="XM_019165601.1"/>
</dbReference>
<dbReference type="InterPro" id="IPR007304">
    <property type="entry name" value="TAP46-like"/>
</dbReference>
<dbReference type="STRING" id="698492.A0A0E9NHN2"/>
<dbReference type="GO" id="GO:0005829">
    <property type="term" value="C:cytosol"/>
    <property type="evidence" value="ECO:0007669"/>
    <property type="project" value="TreeGrafter"/>
</dbReference>
<feature type="compositionally biased region" description="Basic and acidic residues" evidence="1">
    <location>
        <begin position="227"/>
        <end position="245"/>
    </location>
</feature>
<comment type="caution">
    <text evidence="2">The sequence shown here is derived from an EMBL/GenBank/DDBJ whole genome shotgun (WGS) entry which is preliminary data.</text>
</comment>
<gene>
    <name evidence="2" type="ORF">G7K_3505-t1</name>
</gene>
<evidence type="ECO:0008006" key="4">
    <source>
        <dbReference type="Google" id="ProtNLM"/>
    </source>
</evidence>
<reference evidence="2 3" key="2">
    <citation type="journal article" date="2014" name="J. Gen. Appl. Microbiol.">
        <title>The early diverging ascomycetous budding yeast Saitoella complicata has three histone deacetylases belonging to the Clr6, Hos2, and Rpd3 lineages.</title>
        <authorList>
            <person name="Nishida H."/>
            <person name="Matsumoto T."/>
            <person name="Kondo S."/>
            <person name="Hamamoto M."/>
            <person name="Yoshikawa H."/>
        </authorList>
    </citation>
    <scope>NUCLEOTIDE SEQUENCE [LARGE SCALE GENOMIC DNA]</scope>
    <source>
        <strain evidence="2 3">NRRL Y-17804</strain>
    </source>
</reference>
<dbReference type="InterPro" id="IPR038511">
    <property type="entry name" value="TAP42/TAP46-like_sf"/>
</dbReference>
<proteinExistence type="predicted"/>
<dbReference type="OMA" id="EYELCEA"/>
<dbReference type="AlphaFoldDB" id="A0A0E9NHN2"/>
<dbReference type="Pfam" id="PF04177">
    <property type="entry name" value="TAP42"/>
    <property type="match status" value="1"/>
</dbReference>
<feature type="compositionally biased region" description="Acidic residues" evidence="1">
    <location>
        <begin position="320"/>
        <end position="329"/>
    </location>
</feature>
<dbReference type="Proteomes" id="UP000033140">
    <property type="component" value="Unassembled WGS sequence"/>
</dbReference>
<accession>A0A0E9NHN2</accession>
<feature type="region of interest" description="Disordered" evidence="1">
    <location>
        <begin position="304"/>
        <end position="359"/>
    </location>
</feature>
<dbReference type="Gene3D" id="1.25.40.540">
    <property type="entry name" value="TAP42-like family"/>
    <property type="match status" value="1"/>
</dbReference>
<dbReference type="GO" id="GO:0051721">
    <property type="term" value="F:protein phosphatase 2A binding"/>
    <property type="evidence" value="ECO:0007669"/>
    <property type="project" value="TreeGrafter"/>
</dbReference>
<protein>
    <recommendedName>
        <fullName evidence="4">TAP42-like protein</fullName>
    </recommendedName>
</protein>
<dbReference type="PANTHER" id="PTHR10933:SF9">
    <property type="entry name" value="IMMUNOGLOBULIN-BINDING PROTEIN 1"/>
    <property type="match status" value="1"/>
</dbReference>
<reference evidence="2 3" key="1">
    <citation type="journal article" date="2011" name="J. Gen. Appl. Microbiol.">
        <title>Draft genome sequencing of the enigmatic yeast Saitoella complicata.</title>
        <authorList>
            <person name="Nishida H."/>
            <person name="Hamamoto M."/>
            <person name="Sugiyama J."/>
        </authorList>
    </citation>
    <scope>NUCLEOTIDE SEQUENCE [LARGE SCALE GENOMIC DNA]</scope>
    <source>
        <strain evidence="2 3">NRRL Y-17804</strain>
    </source>
</reference>
<reference evidence="2 3" key="3">
    <citation type="journal article" date="2015" name="Genome Announc.">
        <title>Draft Genome Sequence of the Archiascomycetous Yeast Saitoella complicata.</title>
        <authorList>
            <person name="Yamauchi K."/>
            <person name="Kondo S."/>
            <person name="Hamamoto M."/>
            <person name="Takahashi Y."/>
            <person name="Ogura Y."/>
            <person name="Hayashi T."/>
            <person name="Nishida H."/>
        </authorList>
    </citation>
    <scope>NUCLEOTIDE SEQUENCE [LARGE SCALE GENOMIC DNA]</scope>
    <source>
        <strain evidence="2 3">NRRL Y-17804</strain>
    </source>
</reference>
<dbReference type="OrthoDB" id="10261753at2759"/>
<evidence type="ECO:0000313" key="2">
    <source>
        <dbReference type="EMBL" id="GAO49354.1"/>
    </source>
</evidence>
<dbReference type="GO" id="GO:0009966">
    <property type="term" value="P:regulation of signal transduction"/>
    <property type="evidence" value="ECO:0007669"/>
    <property type="project" value="InterPro"/>
</dbReference>
<sequence>MAEFSSSNGSLREVYDEAQSVQQSIEEGAVPVAEVQATVEKAIRLYEGCCELIDRISLFSLNEELEEINSSELRYLLCPYNLASLYTLRMTSDRKSTLALSQNTFKLFLTQIEAYGLLAVEDKRAAEAALSGKASEALGMGRGGGDPAARRAAKIARYKREKELERNLEILRSADQSHDETLRSVWSATISFHATKAVAALEGIAQELEMLAFMPPVSDLMRREEFDTRARERDGQRGDDYDDRVVVGGRGLPKSGPLLDPNTGKPLRPFVITGDRERFQQSVFGPGYNLPTMSIEEYLAEEERRGNVIKGGGEQSGEQKEEDEDDEEESDRKMYKAREWDEFVEANPKGAGNMGFRRG</sequence>
<name>A0A0E9NHN2_SAICN</name>
<feature type="compositionally biased region" description="Basic and acidic residues" evidence="1">
    <location>
        <begin position="330"/>
        <end position="341"/>
    </location>
</feature>
<feature type="region of interest" description="Disordered" evidence="1">
    <location>
        <begin position="227"/>
        <end position="265"/>
    </location>
</feature>